<sequence length="215" mass="22906">MASMKGAKNNDHAHAAGIYDLKYKICVSGSAATEVCGAQAIEKAEEIGRLIAQHNMILVTGATTGIPYWSAKGAKEAGGIVIGLSPAASKAAHVKTYRLPVDYHDLIIYTGFDYAGRNLLLTRSADAIITICGRMGTLNEFTIGFEDKKPQGVLLGSGGMADMLQDILKTARRGTGSVVFESDPAELLDKVIKLIVAEEEGIKIDPARWRMPAEG</sequence>
<dbReference type="Pfam" id="PF18306">
    <property type="entry name" value="LDcluster4"/>
    <property type="match status" value="1"/>
</dbReference>
<dbReference type="InterPro" id="IPR041164">
    <property type="entry name" value="LDcluster4"/>
</dbReference>
<evidence type="ECO:0000313" key="1">
    <source>
        <dbReference type="EMBL" id="OGY99820.1"/>
    </source>
</evidence>
<dbReference type="STRING" id="1798650.A2945_02385"/>
<dbReference type="PANTHER" id="PTHR43393:SF3">
    <property type="entry name" value="LYSINE DECARBOXYLASE-LIKE PROTEIN"/>
    <property type="match status" value="1"/>
</dbReference>
<proteinExistence type="predicted"/>
<protein>
    <recommendedName>
        <fullName evidence="3">Protein containing YHS domain protein</fullName>
    </recommendedName>
</protein>
<dbReference type="SUPFAM" id="SSF102405">
    <property type="entry name" value="MCP/YpsA-like"/>
    <property type="match status" value="1"/>
</dbReference>
<reference evidence="1 2" key="1">
    <citation type="journal article" date="2016" name="Nat. Commun.">
        <title>Thousands of microbial genomes shed light on interconnected biogeochemical processes in an aquifer system.</title>
        <authorList>
            <person name="Anantharaman K."/>
            <person name="Brown C.T."/>
            <person name="Hug L.A."/>
            <person name="Sharon I."/>
            <person name="Castelle C.J."/>
            <person name="Probst A.J."/>
            <person name="Thomas B.C."/>
            <person name="Singh A."/>
            <person name="Wilkins M.J."/>
            <person name="Karaoz U."/>
            <person name="Brodie E.L."/>
            <person name="Williams K.H."/>
            <person name="Hubbard S.S."/>
            <person name="Banfield J.F."/>
        </authorList>
    </citation>
    <scope>NUCLEOTIDE SEQUENCE [LARGE SCALE GENOMIC DNA]</scope>
</reference>
<dbReference type="Proteomes" id="UP000178880">
    <property type="component" value="Unassembled WGS sequence"/>
</dbReference>
<dbReference type="Gene3D" id="3.40.50.450">
    <property type="match status" value="1"/>
</dbReference>
<accession>A0A1G2CGP3</accession>
<gene>
    <name evidence="1" type="ORF">A2945_02385</name>
</gene>
<comment type="caution">
    <text evidence="1">The sequence shown here is derived from an EMBL/GenBank/DDBJ whole genome shotgun (WGS) entry which is preliminary data.</text>
</comment>
<organism evidence="1 2">
    <name type="scientific">Candidatus Liptonbacteria bacterium RIFCSPLOWO2_01_FULL_52_25</name>
    <dbReference type="NCBI Taxonomy" id="1798650"/>
    <lineage>
        <taxon>Bacteria</taxon>
        <taxon>Candidatus Liptoniibacteriota</taxon>
    </lineage>
</organism>
<name>A0A1G2CGP3_9BACT</name>
<evidence type="ECO:0000313" key="2">
    <source>
        <dbReference type="Proteomes" id="UP000178880"/>
    </source>
</evidence>
<dbReference type="EMBL" id="MHLA01000013">
    <property type="protein sequence ID" value="OGY99820.1"/>
    <property type="molecule type" value="Genomic_DNA"/>
</dbReference>
<dbReference type="GO" id="GO:0005829">
    <property type="term" value="C:cytosol"/>
    <property type="evidence" value="ECO:0007669"/>
    <property type="project" value="TreeGrafter"/>
</dbReference>
<dbReference type="PANTHER" id="PTHR43393">
    <property type="entry name" value="CYTOKININ RIBOSIDE 5'-MONOPHOSPHATE PHOSPHORIBOHYDROLASE"/>
    <property type="match status" value="1"/>
</dbReference>
<evidence type="ECO:0008006" key="3">
    <source>
        <dbReference type="Google" id="ProtNLM"/>
    </source>
</evidence>
<dbReference type="InterPro" id="IPR052341">
    <property type="entry name" value="LOG_family_nucleotidases"/>
</dbReference>
<dbReference type="AlphaFoldDB" id="A0A1G2CGP3"/>